<feature type="transmembrane region" description="Helical" evidence="1">
    <location>
        <begin position="72"/>
        <end position="94"/>
    </location>
</feature>
<dbReference type="WBParaSite" id="EEL_0001032701-mRNA-1">
    <property type="protein sequence ID" value="EEL_0001032701-mRNA-1"/>
    <property type="gene ID" value="EEL_0001032701"/>
</dbReference>
<keyword evidence="1" id="KW-1133">Transmembrane helix</keyword>
<protein>
    <submittedName>
        <fullName evidence="3">Transmembrane protein</fullName>
    </submittedName>
</protein>
<keyword evidence="1" id="KW-0472">Membrane</keyword>
<organism evidence="2 3">
    <name type="scientific">Elaeophora elaphi</name>
    <dbReference type="NCBI Taxonomy" id="1147741"/>
    <lineage>
        <taxon>Eukaryota</taxon>
        <taxon>Metazoa</taxon>
        <taxon>Ecdysozoa</taxon>
        <taxon>Nematoda</taxon>
        <taxon>Chromadorea</taxon>
        <taxon>Rhabditida</taxon>
        <taxon>Spirurina</taxon>
        <taxon>Spiruromorpha</taxon>
        <taxon>Filarioidea</taxon>
        <taxon>Onchocercidae</taxon>
        <taxon>Elaeophora</taxon>
    </lineage>
</organism>
<dbReference type="AlphaFoldDB" id="A0A0R3S6A5"/>
<evidence type="ECO:0000313" key="3">
    <source>
        <dbReference type="WBParaSite" id="EEL_0001032701-mRNA-1"/>
    </source>
</evidence>
<dbReference type="Proteomes" id="UP000050640">
    <property type="component" value="Unplaced"/>
</dbReference>
<evidence type="ECO:0000256" key="1">
    <source>
        <dbReference type="SAM" id="Phobius"/>
    </source>
</evidence>
<dbReference type="STRING" id="1147741.A0A0R3S6A5"/>
<keyword evidence="1" id="KW-0812">Transmembrane</keyword>
<feature type="transmembrane region" description="Helical" evidence="1">
    <location>
        <begin position="136"/>
        <end position="157"/>
    </location>
</feature>
<reference evidence="3" key="1">
    <citation type="submission" date="2017-02" db="UniProtKB">
        <authorList>
            <consortium name="WormBaseParasite"/>
        </authorList>
    </citation>
    <scope>IDENTIFICATION</scope>
</reference>
<keyword evidence="2" id="KW-1185">Reference proteome</keyword>
<proteinExistence type="predicted"/>
<evidence type="ECO:0000313" key="2">
    <source>
        <dbReference type="Proteomes" id="UP000050640"/>
    </source>
</evidence>
<sequence length="191" mass="22030">MATGRLMVIEIILNIVALYLCRDYPRHAKLTTFLTSAFVFWKTLLYMTLYIAPPQGSINYLAESAGTWKRIFIFWLPDLVWCLVPLAIIVNLWNDLIDPIDDMKPAYYESVHALIHFYHHAMHATHSLPHSNIPSLHLPVHLFMISFLFFPSMISICRKSKIMHDAYYTDSGILVHAVISLSRIHSAYVVV</sequence>
<accession>A0A0R3S6A5</accession>
<name>A0A0R3S6A5_9BILA</name>
<feature type="transmembrane region" description="Helical" evidence="1">
    <location>
        <begin position="6"/>
        <end position="21"/>
    </location>
</feature>
<feature type="transmembrane region" description="Helical" evidence="1">
    <location>
        <begin position="33"/>
        <end position="52"/>
    </location>
</feature>